<dbReference type="InterPro" id="IPR004575">
    <property type="entry name" value="MAT1/Tfb3"/>
</dbReference>
<comment type="subcellular location">
    <subcellularLocation>
        <location evidence="1">Nucleus</location>
    </subcellularLocation>
</comment>
<proteinExistence type="predicted"/>
<dbReference type="InterPro" id="IPR057657">
    <property type="entry name" value="MAT1_CAK-anch"/>
</dbReference>
<gene>
    <name evidence="8" type="ORF">KUTeg_017335</name>
</gene>
<dbReference type="SUPFAM" id="SSF57850">
    <property type="entry name" value="RING/U-box"/>
    <property type="match status" value="1"/>
</dbReference>
<evidence type="ECO:0000256" key="6">
    <source>
        <dbReference type="PROSITE-ProRule" id="PRU00175"/>
    </source>
</evidence>
<dbReference type="PROSITE" id="PS50089">
    <property type="entry name" value="ZF_RING_2"/>
    <property type="match status" value="1"/>
</dbReference>
<keyword evidence="4" id="KW-0862">Zinc</keyword>
<evidence type="ECO:0000256" key="5">
    <source>
        <dbReference type="ARBA" id="ARBA00023242"/>
    </source>
</evidence>
<dbReference type="EMBL" id="JARBDR010000867">
    <property type="protein sequence ID" value="KAJ8305110.1"/>
    <property type="molecule type" value="Genomic_DNA"/>
</dbReference>
<dbReference type="Pfam" id="PF06391">
    <property type="entry name" value="MAT1"/>
    <property type="match status" value="1"/>
</dbReference>
<evidence type="ECO:0000313" key="9">
    <source>
        <dbReference type="Proteomes" id="UP001217089"/>
    </source>
</evidence>
<keyword evidence="3 6" id="KW-0863">Zinc-finger</keyword>
<keyword evidence="5" id="KW-0539">Nucleus</keyword>
<reference evidence="8 9" key="1">
    <citation type="submission" date="2022-12" db="EMBL/GenBank/DDBJ databases">
        <title>Chromosome-level genome of Tegillarca granosa.</title>
        <authorList>
            <person name="Kim J."/>
        </authorList>
    </citation>
    <scope>NUCLEOTIDE SEQUENCE [LARGE SCALE GENOMIC DNA]</scope>
    <source>
        <strain evidence="8">Teg-2019</strain>
        <tissue evidence="8">Adductor muscle</tissue>
    </source>
</reference>
<dbReference type="InterPro" id="IPR015877">
    <property type="entry name" value="MAT1_centre"/>
</dbReference>
<name>A0ABQ9ENI7_TEGGR</name>
<protein>
    <recommendedName>
        <fullName evidence="7">RING-type domain-containing protein</fullName>
    </recommendedName>
</protein>
<dbReference type="InterPro" id="IPR001841">
    <property type="entry name" value="Znf_RING"/>
</dbReference>
<keyword evidence="2" id="KW-0479">Metal-binding</keyword>
<dbReference type="Pfam" id="PF17121">
    <property type="entry name" value="zf-C3HC4_5"/>
    <property type="match status" value="1"/>
</dbReference>
<feature type="domain" description="RING-type" evidence="7">
    <location>
        <begin position="6"/>
        <end position="49"/>
    </location>
</feature>
<keyword evidence="9" id="KW-1185">Reference proteome</keyword>
<dbReference type="Proteomes" id="UP001217089">
    <property type="component" value="Unassembled WGS sequence"/>
</dbReference>
<evidence type="ECO:0000313" key="8">
    <source>
        <dbReference type="EMBL" id="KAJ8305110.1"/>
    </source>
</evidence>
<dbReference type="PROSITE" id="PS00518">
    <property type="entry name" value="ZF_RING_1"/>
    <property type="match status" value="1"/>
</dbReference>
<sequence length="328" mass="37607">MEEQGCPRCKTTKYRNPSLKLLVNVCGHSLCENCVELLFIKGSGACPDCGTALRRNNFRLQLFEDASVEKEVDIRKRILRDYNKKEEDFDSLNDYNDYLEMIETIVFNLTNGVDLESTKKQIEQYKRDNKEQIQRSRLKMSRDEEHLDMLIEHEKQKADMRKHLDLEEELREKNIKQKNKQALIDELMFSDMPASDIVAIHKHDLYKDSETSLPKAATKFSTGIKWGIQEQPFLPIPEQKEAEPYSYSPVILEMCGPDLPSKEDVKTNGYLAHTYKPTKQEKGGGYDSLYACHRALQEALAGLFYFPEVTQTASSLDSSANQGSGSQS</sequence>
<dbReference type="NCBIfam" id="TIGR00570">
    <property type="entry name" value="cdk7"/>
    <property type="match status" value="1"/>
</dbReference>
<dbReference type="Pfam" id="PF25811">
    <property type="entry name" value="CAK-anch_MAT1"/>
    <property type="match status" value="1"/>
</dbReference>
<evidence type="ECO:0000256" key="2">
    <source>
        <dbReference type="ARBA" id="ARBA00022723"/>
    </source>
</evidence>
<dbReference type="InterPro" id="IPR013083">
    <property type="entry name" value="Znf_RING/FYVE/PHD"/>
</dbReference>
<accession>A0ABQ9ENI7</accession>
<organism evidence="8 9">
    <name type="scientific">Tegillarca granosa</name>
    <name type="common">Malaysian cockle</name>
    <name type="synonym">Anadara granosa</name>
    <dbReference type="NCBI Taxonomy" id="220873"/>
    <lineage>
        <taxon>Eukaryota</taxon>
        <taxon>Metazoa</taxon>
        <taxon>Spiralia</taxon>
        <taxon>Lophotrochozoa</taxon>
        <taxon>Mollusca</taxon>
        <taxon>Bivalvia</taxon>
        <taxon>Autobranchia</taxon>
        <taxon>Pteriomorphia</taxon>
        <taxon>Arcoida</taxon>
        <taxon>Arcoidea</taxon>
        <taxon>Arcidae</taxon>
        <taxon>Tegillarca</taxon>
    </lineage>
</organism>
<dbReference type="InterPro" id="IPR017907">
    <property type="entry name" value="Znf_RING_CS"/>
</dbReference>
<dbReference type="PANTHER" id="PTHR12683:SF13">
    <property type="entry name" value="CDK-ACTIVATING KINASE ASSEMBLY FACTOR MAT1"/>
    <property type="match status" value="1"/>
</dbReference>
<dbReference type="PANTHER" id="PTHR12683">
    <property type="entry name" value="CDK-ACTIVATING KINASE ASSEMBLY FACTOR MAT1"/>
    <property type="match status" value="1"/>
</dbReference>
<comment type="caution">
    <text evidence="8">The sequence shown here is derived from an EMBL/GenBank/DDBJ whole genome shotgun (WGS) entry which is preliminary data.</text>
</comment>
<evidence type="ECO:0000259" key="7">
    <source>
        <dbReference type="PROSITE" id="PS50089"/>
    </source>
</evidence>
<dbReference type="CDD" id="cd16517">
    <property type="entry name" value="RING-HC_MAT1"/>
    <property type="match status" value="1"/>
</dbReference>
<dbReference type="Gene3D" id="3.30.40.10">
    <property type="entry name" value="Zinc/RING finger domain, C3HC4 (zinc finger)"/>
    <property type="match status" value="1"/>
</dbReference>
<dbReference type="SMART" id="SM00184">
    <property type="entry name" value="RING"/>
    <property type="match status" value="1"/>
</dbReference>
<evidence type="ECO:0000256" key="1">
    <source>
        <dbReference type="ARBA" id="ARBA00004123"/>
    </source>
</evidence>
<evidence type="ECO:0000256" key="4">
    <source>
        <dbReference type="ARBA" id="ARBA00022833"/>
    </source>
</evidence>
<evidence type="ECO:0000256" key="3">
    <source>
        <dbReference type="ARBA" id="ARBA00022771"/>
    </source>
</evidence>